<organism evidence="1 2">
    <name type="scientific">Pedobacter cryoconitis</name>
    <dbReference type="NCBI Taxonomy" id="188932"/>
    <lineage>
        <taxon>Bacteria</taxon>
        <taxon>Pseudomonadati</taxon>
        <taxon>Bacteroidota</taxon>
        <taxon>Sphingobacteriia</taxon>
        <taxon>Sphingobacteriales</taxon>
        <taxon>Sphingobacteriaceae</taxon>
        <taxon>Pedobacter</taxon>
    </lineage>
</organism>
<dbReference type="RefSeq" id="WP_184628915.1">
    <property type="nucleotide sequence ID" value="NZ_JACHCC010000015.1"/>
</dbReference>
<evidence type="ECO:0000313" key="1">
    <source>
        <dbReference type="EMBL" id="MBB6502665.1"/>
    </source>
</evidence>
<evidence type="ECO:0008006" key="3">
    <source>
        <dbReference type="Google" id="ProtNLM"/>
    </source>
</evidence>
<dbReference type="EMBL" id="JACHCC010000015">
    <property type="protein sequence ID" value="MBB6502665.1"/>
    <property type="molecule type" value="Genomic_DNA"/>
</dbReference>
<dbReference type="Proteomes" id="UP000521017">
    <property type="component" value="Unassembled WGS sequence"/>
</dbReference>
<proteinExistence type="predicted"/>
<accession>A0A7X0J8B9</accession>
<dbReference type="AlphaFoldDB" id="A0A7X0J8B9"/>
<reference evidence="1 2" key="1">
    <citation type="submission" date="2020-08" db="EMBL/GenBank/DDBJ databases">
        <title>Genomic Encyclopedia of Type Strains, Phase IV (KMG-V): Genome sequencing to study the core and pangenomes of soil and plant-associated prokaryotes.</title>
        <authorList>
            <person name="Whitman W."/>
        </authorList>
    </citation>
    <scope>NUCLEOTIDE SEQUENCE [LARGE SCALE GENOMIC DNA]</scope>
    <source>
        <strain evidence="1 2">M2T3</strain>
    </source>
</reference>
<evidence type="ECO:0000313" key="2">
    <source>
        <dbReference type="Proteomes" id="UP000521017"/>
    </source>
</evidence>
<sequence length="170" mass="16989">MLDNLNQLVQDGAQEAIANNSDIPDEHNEAAVSAASSSIFDALKDHLTSGNISGLVDSFKGGNVAGSSLVQDASAGFVDKLAGLGIDSEAAKGIAASVIPGLVSKFVDKTNDPNDSSFDIKDIVSKVAGGAGGNFDISSVLGMFTGGAAKEGEAGAEGGGIMDKLKGLFN</sequence>
<name>A0A7X0J8B9_9SPHI</name>
<protein>
    <recommendedName>
        <fullName evidence="3">DUF937 domain-containing protein</fullName>
    </recommendedName>
</protein>
<comment type="caution">
    <text evidence="1">The sequence shown here is derived from an EMBL/GenBank/DDBJ whole genome shotgun (WGS) entry which is preliminary data.</text>
</comment>
<gene>
    <name evidence="1" type="ORF">HDF25_004848</name>
</gene>